<feature type="region of interest" description="Disordered" evidence="1">
    <location>
        <begin position="118"/>
        <end position="231"/>
    </location>
</feature>
<dbReference type="AlphaFoldDB" id="A0A9N8Z3U7"/>
<protein>
    <submittedName>
        <fullName evidence="4">1033_t:CDS:1</fullName>
    </submittedName>
</protein>
<feature type="transmembrane region" description="Helical" evidence="2">
    <location>
        <begin position="310"/>
        <end position="333"/>
    </location>
</feature>
<dbReference type="PANTHER" id="PTHR20930:SF0">
    <property type="entry name" value="PROTEIN ILRUN"/>
    <property type="match status" value="1"/>
</dbReference>
<feature type="compositionally biased region" description="Polar residues" evidence="1">
    <location>
        <begin position="202"/>
        <end position="226"/>
    </location>
</feature>
<proteinExistence type="predicted"/>
<dbReference type="PROSITE" id="PS51745">
    <property type="entry name" value="PB1"/>
    <property type="match status" value="1"/>
</dbReference>
<keyword evidence="2" id="KW-1133">Transmembrane helix</keyword>
<dbReference type="InterPro" id="IPR000270">
    <property type="entry name" value="PB1_dom"/>
</dbReference>
<dbReference type="OrthoDB" id="2421030at2759"/>
<dbReference type="Proteomes" id="UP000789831">
    <property type="component" value="Unassembled WGS sequence"/>
</dbReference>
<organism evidence="4 5">
    <name type="scientific">Ambispora gerdemannii</name>
    <dbReference type="NCBI Taxonomy" id="144530"/>
    <lineage>
        <taxon>Eukaryota</taxon>
        <taxon>Fungi</taxon>
        <taxon>Fungi incertae sedis</taxon>
        <taxon>Mucoromycota</taxon>
        <taxon>Glomeromycotina</taxon>
        <taxon>Glomeromycetes</taxon>
        <taxon>Archaeosporales</taxon>
        <taxon>Ambisporaceae</taxon>
        <taxon>Ambispora</taxon>
    </lineage>
</organism>
<feature type="compositionally biased region" description="Polar residues" evidence="1">
    <location>
        <begin position="258"/>
        <end position="268"/>
    </location>
</feature>
<sequence>MAANIKVKYQSTVRRLTIPNATTNSWIDFETQLRTLFSIPETNPISVSYTDEDGDVITLSSDLELYEVISNNNKSPFKTLSFVLSTVNDSDHSTKNPENDSWVLEGNVSPYIIDKKVDVEEKQETEATVTGESEDSDKLTNNNDDSKESSDDEESLRNASLPDNSIHHLHTTITDETDEPEFAPTITTEENNTETIKDKANESNNDNSSKGKQKQISIEEPTASNDETSKKEENDWFKIFYNITAEQSTNSDSEKNATNDSKNAESSSTGARRILLKISSQPTQNQFSFVTDPLHHFFILETIAIIAIKIHVLVIVLPIAAVVVPTFFLVHFLNKITTRSFHRACDNRCFLERQQRLCGNRYNEGYNREAPVFFYRRHH</sequence>
<name>A0A9N8Z3U7_9GLOM</name>
<keyword evidence="2" id="KW-0812">Transmembrane</keyword>
<feature type="region of interest" description="Disordered" evidence="1">
    <location>
        <begin position="248"/>
        <end position="268"/>
    </location>
</feature>
<accession>A0A9N8Z3U7</accession>
<dbReference type="CDD" id="cd05992">
    <property type="entry name" value="PB1"/>
    <property type="match status" value="1"/>
</dbReference>
<keyword evidence="5" id="KW-1185">Reference proteome</keyword>
<evidence type="ECO:0000313" key="5">
    <source>
        <dbReference type="Proteomes" id="UP000789831"/>
    </source>
</evidence>
<comment type="caution">
    <text evidence="4">The sequence shown here is derived from an EMBL/GenBank/DDBJ whole genome shotgun (WGS) entry which is preliminary data.</text>
</comment>
<evidence type="ECO:0000313" key="4">
    <source>
        <dbReference type="EMBL" id="CAG8466973.1"/>
    </source>
</evidence>
<dbReference type="SUPFAM" id="SSF54277">
    <property type="entry name" value="CAD &amp; PB1 domains"/>
    <property type="match status" value="1"/>
</dbReference>
<evidence type="ECO:0000256" key="1">
    <source>
        <dbReference type="SAM" id="MobiDB-lite"/>
    </source>
</evidence>
<keyword evidence="2" id="KW-0472">Membrane</keyword>
<reference evidence="4" key="1">
    <citation type="submission" date="2021-06" db="EMBL/GenBank/DDBJ databases">
        <authorList>
            <person name="Kallberg Y."/>
            <person name="Tangrot J."/>
            <person name="Rosling A."/>
        </authorList>
    </citation>
    <scope>NUCLEOTIDE SEQUENCE</scope>
    <source>
        <strain evidence="4">MT106</strain>
    </source>
</reference>
<dbReference type="SMART" id="SM00666">
    <property type="entry name" value="PB1"/>
    <property type="match status" value="1"/>
</dbReference>
<gene>
    <name evidence="4" type="ORF">AGERDE_LOCUS2543</name>
</gene>
<dbReference type="EMBL" id="CAJVPL010000216">
    <property type="protein sequence ID" value="CAG8466973.1"/>
    <property type="molecule type" value="Genomic_DNA"/>
</dbReference>
<evidence type="ECO:0000259" key="3">
    <source>
        <dbReference type="PROSITE" id="PS51745"/>
    </source>
</evidence>
<dbReference type="PANTHER" id="PTHR20930">
    <property type="entry name" value="OVARIAN CARCINOMA ANTIGEN CA125-RELATED"/>
    <property type="match status" value="1"/>
</dbReference>
<dbReference type="Pfam" id="PF00564">
    <property type="entry name" value="PB1"/>
    <property type="match status" value="1"/>
</dbReference>
<feature type="compositionally biased region" description="Low complexity" evidence="1">
    <location>
        <begin position="185"/>
        <end position="194"/>
    </location>
</feature>
<dbReference type="InterPro" id="IPR053793">
    <property type="entry name" value="PB1-like"/>
</dbReference>
<feature type="domain" description="PB1" evidence="3">
    <location>
        <begin position="2"/>
        <end position="79"/>
    </location>
</feature>
<evidence type="ECO:0000256" key="2">
    <source>
        <dbReference type="SAM" id="Phobius"/>
    </source>
</evidence>
<dbReference type="Gene3D" id="3.10.20.90">
    <property type="entry name" value="Phosphatidylinositol 3-kinase Catalytic Subunit, Chain A, domain 1"/>
    <property type="match status" value="1"/>
</dbReference>